<protein>
    <submittedName>
        <fullName evidence="1">PAS domain-containing protein</fullName>
    </submittedName>
</protein>
<dbReference type="Pfam" id="PF07310">
    <property type="entry name" value="PAS_5"/>
    <property type="match status" value="1"/>
</dbReference>
<comment type="caution">
    <text evidence="1">The sequence shown here is derived from an EMBL/GenBank/DDBJ whole genome shotgun (WGS) entry which is preliminary data.</text>
</comment>
<gene>
    <name evidence="1" type="ORF">BXY39_1979</name>
</gene>
<name>A0A3M0CLR6_9PROT</name>
<dbReference type="InterPro" id="IPR009922">
    <property type="entry name" value="DUF1457"/>
</dbReference>
<dbReference type="InParanoid" id="A0A3M0CLR6"/>
<organism evidence="1 2">
    <name type="scientific">Eilatimonas milleporae</name>
    <dbReference type="NCBI Taxonomy" id="911205"/>
    <lineage>
        <taxon>Bacteria</taxon>
        <taxon>Pseudomonadati</taxon>
        <taxon>Pseudomonadota</taxon>
        <taxon>Alphaproteobacteria</taxon>
        <taxon>Kordiimonadales</taxon>
        <taxon>Kordiimonadaceae</taxon>
        <taxon>Eilatimonas</taxon>
    </lineage>
</organism>
<reference evidence="1 2" key="1">
    <citation type="submission" date="2018-10" db="EMBL/GenBank/DDBJ databases">
        <title>Genomic Encyclopedia of Archaeal and Bacterial Type Strains, Phase II (KMG-II): from individual species to whole genera.</title>
        <authorList>
            <person name="Goeker M."/>
        </authorList>
    </citation>
    <scope>NUCLEOTIDE SEQUENCE [LARGE SCALE GENOMIC DNA]</scope>
    <source>
        <strain evidence="1 2">DSM 25217</strain>
    </source>
</reference>
<dbReference type="EMBL" id="REFR01000011">
    <property type="protein sequence ID" value="RMB07886.1"/>
    <property type="molecule type" value="Genomic_DNA"/>
</dbReference>
<evidence type="ECO:0000313" key="2">
    <source>
        <dbReference type="Proteomes" id="UP000271227"/>
    </source>
</evidence>
<dbReference type="Proteomes" id="UP000271227">
    <property type="component" value="Unassembled WGS sequence"/>
</dbReference>
<dbReference type="RefSeq" id="WP_170163737.1">
    <property type="nucleotide sequence ID" value="NZ_REFR01000011.1"/>
</dbReference>
<sequence>MIGCIDYWGTESLRSPDAERHLRAVTFVEQPTLEKSKALLNYWSALPRPDGSGLPLRTSMRPADLKSVLNNIVLVEVIHAEQDFRTRLTGQNISKALQNSSWYRTSVKNGTDEELRRWYYIYCLVTEIAVPVIVHGAFSDITGLSGRFETILLPFGSDVDTADDTDTAHASGGRVAYLLTHTEGLSPSNTLERQLGPLPQRV</sequence>
<proteinExistence type="predicted"/>
<keyword evidence="2" id="KW-1185">Reference proteome</keyword>
<dbReference type="AlphaFoldDB" id="A0A3M0CLR6"/>
<accession>A0A3M0CLR6</accession>
<evidence type="ECO:0000313" key="1">
    <source>
        <dbReference type="EMBL" id="RMB07886.1"/>
    </source>
</evidence>